<comment type="caution">
    <text evidence="2">The sequence shown here is derived from an EMBL/GenBank/DDBJ whole genome shotgun (WGS) entry which is preliminary data.</text>
</comment>
<dbReference type="PIRSF" id="PIRSF011560">
    <property type="entry name" value="ComK"/>
    <property type="match status" value="1"/>
</dbReference>
<protein>
    <submittedName>
        <fullName evidence="2">Competence protein ComK</fullName>
    </submittedName>
</protein>
<accession>A0ABS1TQ22</accession>
<feature type="compositionally biased region" description="Basic and acidic residues" evidence="1">
    <location>
        <begin position="187"/>
        <end position="196"/>
    </location>
</feature>
<name>A0ABS1TQ22_9BACI</name>
<evidence type="ECO:0000256" key="1">
    <source>
        <dbReference type="SAM" id="MobiDB-lite"/>
    </source>
</evidence>
<proteinExistence type="predicted"/>
<evidence type="ECO:0000313" key="2">
    <source>
        <dbReference type="EMBL" id="MBL4952346.1"/>
    </source>
</evidence>
<feature type="compositionally biased region" description="Polar residues" evidence="1">
    <location>
        <begin position="176"/>
        <end position="186"/>
    </location>
</feature>
<feature type="region of interest" description="Disordered" evidence="1">
    <location>
        <begin position="175"/>
        <end position="196"/>
    </location>
</feature>
<sequence length="196" mass="22914">MKKKELKRLNRIEDYEINSCTLFILPVEYGSKLYSKVMEVDDEYLSPFKPLDLIKKNCNYFGVSYESRKKGTSLLIGYNRKIPIAIEPTNHLFFFPTTSPTRPECIWIAHKHVENYRRLGPHQTLITFQNKQSHIFPVSFGTIETQMLRTALLETKLLQRIENNQKKSFYLLHGPKSSQASESSSLYREDIFSKGQ</sequence>
<reference evidence="2 3" key="1">
    <citation type="submission" date="2021-01" db="EMBL/GenBank/DDBJ databases">
        <title>Genome public.</title>
        <authorList>
            <person name="Liu C."/>
            <person name="Sun Q."/>
        </authorList>
    </citation>
    <scope>NUCLEOTIDE SEQUENCE [LARGE SCALE GENOMIC DNA]</scope>
    <source>
        <strain evidence="2 3">YIM B02564</strain>
    </source>
</reference>
<dbReference type="Proteomes" id="UP000623967">
    <property type="component" value="Unassembled WGS sequence"/>
</dbReference>
<keyword evidence="3" id="KW-1185">Reference proteome</keyword>
<gene>
    <name evidence="2" type="ORF">JK635_09005</name>
</gene>
<organism evidence="2 3">
    <name type="scientific">Neobacillus paridis</name>
    <dbReference type="NCBI Taxonomy" id="2803862"/>
    <lineage>
        <taxon>Bacteria</taxon>
        <taxon>Bacillati</taxon>
        <taxon>Bacillota</taxon>
        <taxon>Bacilli</taxon>
        <taxon>Bacillales</taxon>
        <taxon>Bacillaceae</taxon>
        <taxon>Neobacillus</taxon>
    </lineage>
</organism>
<dbReference type="Pfam" id="PF06338">
    <property type="entry name" value="ComK"/>
    <property type="match status" value="1"/>
</dbReference>
<evidence type="ECO:0000313" key="3">
    <source>
        <dbReference type="Proteomes" id="UP000623967"/>
    </source>
</evidence>
<dbReference type="EMBL" id="JAESWB010000168">
    <property type="protein sequence ID" value="MBL4952346.1"/>
    <property type="molecule type" value="Genomic_DNA"/>
</dbReference>
<dbReference type="InterPro" id="IPR010461">
    <property type="entry name" value="ComK"/>
</dbReference>